<dbReference type="Proteomes" id="UP000237000">
    <property type="component" value="Unassembled WGS sequence"/>
</dbReference>
<evidence type="ECO:0000313" key="2">
    <source>
        <dbReference type="Proteomes" id="UP000237000"/>
    </source>
</evidence>
<accession>A0A2P5B6Y0</accession>
<dbReference type="OrthoDB" id="10289676at2759"/>
<dbReference type="InParanoid" id="A0A2P5B6Y0"/>
<reference evidence="2" key="1">
    <citation type="submission" date="2016-06" db="EMBL/GenBank/DDBJ databases">
        <title>Parallel loss of symbiosis genes in relatives of nitrogen-fixing non-legume Parasponia.</title>
        <authorList>
            <person name="Van Velzen R."/>
            <person name="Holmer R."/>
            <person name="Bu F."/>
            <person name="Rutten L."/>
            <person name="Van Zeijl A."/>
            <person name="Liu W."/>
            <person name="Santuari L."/>
            <person name="Cao Q."/>
            <person name="Sharma T."/>
            <person name="Shen D."/>
            <person name="Roswanjaya Y."/>
            <person name="Wardhani T."/>
            <person name="Kalhor M.S."/>
            <person name="Jansen J."/>
            <person name="Van den Hoogen J."/>
            <person name="Gungor B."/>
            <person name="Hartog M."/>
            <person name="Hontelez J."/>
            <person name="Verver J."/>
            <person name="Yang W.-C."/>
            <person name="Schijlen E."/>
            <person name="Repin R."/>
            <person name="Schilthuizen M."/>
            <person name="Schranz E."/>
            <person name="Heidstra R."/>
            <person name="Miyata K."/>
            <person name="Fedorova E."/>
            <person name="Kohlen W."/>
            <person name="Bisseling T."/>
            <person name="Smit S."/>
            <person name="Geurts R."/>
        </authorList>
    </citation>
    <scope>NUCLEOTIDE SEQUENCE [LARGE SCALE GENOMIC DNA]</scope>
    <source>
        <strain evidence="2">cv. RG33-2</strain>
    </source>
</reference>
<organism evidence="1 2">
    <name type="scientific">Trema orientale</name>
    <name type="common">Charcoal tree</name>
    <name type="synonym">Celtis orientalis</name>
    <dbReference type="NCBI Taxonomy" id="63057"/>
    <lineage>
        <taxon>Eukaryota</taxon>
        <taxon>Viridiplantae</taxon>
        <taxon>Streptophyta</taxon>
        <taxon>Embryophyta</taxon>
        <taxon>Tracheophyta</taxon>
        <taxon>Spermatophyta</taxon>
        <taxon>Magnoliopsida</taxon>
        <taxon>eudicotyledons</taxon>
        <taxon>Gunneridae</taxon>
        <taxon>Pentapetalae</taxon>
        <taxon>rosids</taxon>
        <taxon>fabids</taxon>
        <taxon>Rosales</taxon>
        <taxon>Cannabaceae</taxon>
        <taxon>Trema</taxon>
    </lineage>
</organism>
<name>A0A2P5B6Y0_TREOI</name>
<protein>
    <submittedName>
        <fullName evidence="1">Uncharacterized protein</fullName>
    </submittedName>
</protein>
<proteinExistence type="predicted"/>
<gene>
    <name evidence="1" type="ORF">TorRG33x02_330610</name>
</gene>
<dbReference type="EMBL" id="JXTC01000590">
    <property type="protein sequence ID" value="PON44567.1"/>
    <property type="molecule type" value="Genomic_DNA"/>
</dbReference>
<dbReference type="AlphaFoldDB" id="A0A2P5B6Y0"/>
<sequence length="68" mass="7800">MASGDAGPLRGGIVKSHISWKGERSTLYKSVDTFPYQTRFENRELRRAVCPKWQSGQYLIAGFLDCYR</sequence>
<keyword evidence="2" id="KW-1185">Reference proteome</keyword>
<feature type="non-terminal residue" evidence="1">
    <location>
        <position position="68"/>
    </location>
</feature>
<evidence type="ECO:0000313" key="1">
    <source>
        <dbReference type="EMBL" id="PON44567.1"/>
    </source>
</evidence>
<comment type="caution">
    <text evidence="1">The sequence shown here is derived from an EMBL/GenBank/DDBJ whole genome shotgun (WGS) entry which is preliminary data.</text>
</comment>